<evidence type="ECO:0000259" key="3">
    <source>
        <dbReference type="Pfam" id="PF14403"/>
    </source>
</evidence>
<dbReference type="InterPro" id="IPR007296">
    <property type="entry name" value="DUF403"/>
</dbReference>
<feature type="domain" description="DUF403" evidence="2">
    <location>
        <begin position="552"/>
        <end position="866"/>
    </location>
</feature>
<name>A0A515DHA9_9BURK</name>
<sequence>MGQWRHVDQPIDSVDSLFDTDTPQTPAELAASLAPPAAPGHFDELRGRASAIATKSEARSQELTPAWGQFFEHLGLDGFTDLDRRSASLERQIRDNGVTYNVYADASGPQRPWSLDLFPLIISPQSWQQIEAGVLQRVRVLEGVMADVYGPQQLLASGLLPSALVQGHPGYLRAMHGVQPVGGTHLHIAAFDLARGPDGNWWVVSQRTQAPSGLGYLLENRLSISRLLPKPFEALHVQRLAASYRALVDGLKRMSPAGADSHIALLTPGPYNETYFEHAYLARYLGLTLVEGSDLTVRDQRLYLKTLQGLEPVHALLKRLDDEFLDPLELRADSRLGVPGLLQAIRAGHVLVANAPGSGFLESPALLGFLPAITKHLLGEELQLPAVPTWWCGEQAALQDVLPRLGERVIKPTYPGPDSFNAVRGRSLPRRALDEWAGRILRGGDAHTAQDYLPLSQMPTWSHEPQSPRIVPRSALLRVFAVCDGPQSWRVLPGGLTRIATASEEVATMRRGGSSADTWVLTQGPGDVDHTTLLAQASRAAAPPLHRKPLVTSRAAENLYWLGRYTERCENMIRLAHLTLDCLNGEDQSSRPLLAWLGDLAVRNALVLPDVPAASLAPRVFERSLIAGLGGHNGVASVGFNLRAVKLTAFAVRERLSQEHWNMIVRAEQEFSRRCLEDIKGGDCASLDAVRMLEAASGQLAAITGAQTDRMARDDGWRLLGIGRYLERLGFLAASLAHGFETGSVHDAGGFEALTALFDNTITFHARYQQSREVAALLELLVLDRDNPRSLGWVAQALEGSLAKLASSDPEKLRELAQHLPDPGRWDLAQLCTVDEAGQHRQLIELLQQCTSAAFTVSDEIGTLYFTHSSAPEPVRGA</sequence>
<evidence type="ECO:0000259" key="2">
    <source>
        <dbReference type="Pfam" id="PF04168"/>
    </source>
</evidence>
<dbReference type="Pfam" id="PF04168">
    <property type="entry name" value="Alpha-E"/>
    <property type="match status" value="1"/>
</dbReference>
<dbReference type="Pfam" id="PF14403">
    <property type="entry name" value="CP_ATPgrasp_2"/>
    <property type="match status" value="1"/>
</dbReference>
<dbReference type="Proteomes" id="UP000316798">
    <property type="component" value="Chromosome"/>
</dbReference>
<proteinExistence type="predicted"/>
<keyword evidence="5" id="KW-1185">Reference proteome</keyword>
<gene>
    <name evidence="4" type="ORF">EUB48_13490</name>
</gene>
<feature type="region of interest" description="Disordered" evidence="1">
    <location>
        <begin position="1"/>
        <end position="23"/>
    </location>
</feature>
<dbReference type="KEGG" id="rhf:EUB48_13490"/>
<organism evidence="4 5">
    <name type="scientific">Rhodoferax sediminis</name>
    <dbReference type="NCBI Taxonomy" id="2509614"/>
    <lineage>
        <taxon>Bacteria</taxon>
        <taxon>Pseudomonadati</taxon>
        <taxon>Pseudomonadota</taxon>
        <taxon>Betaproteobacteria</taxon>
        <taxon>Burkholderiales</taxon>
        <taxon>Comamonadaceae</taxon>
        <taxon>Rhodoferax</taxon>
    </lineage>
</organism>
<evidence type="ECO:0000313" key="4">
    <source>
        <dbReference type="EMBL" id="QDL39795.1"/>
    </source>
</evidence>
<dbReference type="InterPro" id="IPR051680">
    <property type="entry name" value="ATP-dep_Glu-Cys_Ligase-2"/>
</dbReference>
<dbReference type="PANTHER" id="PTHR34595">
    <property type="entry name" value="BLR5612 PROTEIN"/>
    <property type="match status" value="1"/>
</dbReference>
<reference evidence="4 5" key="1">
    <citation type="submission" date="2019-01" db="EMBL/GenBank/DDBJ databases">
        <title>Genomic insights into a novel species Rhodoferax sp.</title>
        <authorList>
            <person name="Jin L."/>
        </authorList>
    </citation>
    <scope>NUCLEOTIDE SEQUENCE [LARGE SCALE GENOMIC DNA]</scope>
    <source>
        <strain evidence="4 5">CHu59-6-5</strain>
    </source>
</reference>
<evidence type="ECO:0000256" key="1">
    <source>
        <dbReference type="SAM" id="MobiDB-lite"/>
    </source>
</evidence>
<dbReference type="AlphaFoldDB" id="A0A515DHA9"/>
<dbReference type="PANTHER" id="PTHR34595:SF2">
    <property type="entry name" value="BLR2978 PROTEIN"/>
    <property type="match status" value="1"/>
</dbReference>
<protein>
    <submittedName>
        <fullName evidence="4">A circularly permuted ATPgrasp family protein</fullName>
    </submittedName>
</protein>
<dbReference type="InterPro" id="IPR025841">
    <property type="entry name" value="CP_ATPgrasp_2"/>
</dbReference>
<dbReference type="OrthoDB" id="9804079at2"/>
<accession>A0A515DHA9</accession>
<evidence type="ECO:0000313" key="5">
    <source>
        <dbReference type="Proteomes" id="UP000316798"/>
    </source>
</evidence>
<feature type="domain" description="Circularly permuted ATP-grasp type 2" evidence="3">
    <location>
        <begin position="119"/>
        <end position="500"/>
    </location>
</feature>
<dbReference type="SUPFAM" id="SSF56059">
    <property type="entry name" value="Glutathione synthetase ATP-binding domain-like"/>
    <property type="match status" value="1"/>
</dbReference>
<dbReference type="EMBL" id="CP035503">
    <property type="protein sequence ID" value="QDL39795.1"/>
    <property type="molecule type" value="Genomic_DNA"/>
</dbReference>
<dbReference type="Gene3D" id="3.40.50.11290">
    <property type="match status" value="1"/>
</dbReference>
<dbReference type="RefSeq" id="WP_142821269.1">
    <property type="nucleotide sequence ID" value="NZ_CP035503.1"/>
</dbReference>